<dbReference type="Proteomes" id="UP000027138">
    <property type="component" value="Unassembled WGS sequence"/>
</dbReference>
<evidence type="ECO:0000313" key="2">
    <source>
        <dbReference type="Proteomes" id="UP000027138"/>
    </source>
</evidence>
<accession>A0A067K3G9</accession>
<name>A0A067K3G9_JATCU</name>
<evidence type="ECO:0000313" key="1">
    <source>
        <dbReference type="EMBL" id="KDP30672.1"/>
    </source>
</evidence>
<reference evidence="1 2" key="1">
    <citation type="journal article" date="2014" name="PLoS ONE">
        <title>Global Analysis of Gene Expression Profiles in Physic Nut (Jatropha curcas L.) Seedlings Exposed to Salt Stress.</title>
        <authorList>
            <person name="Zhang L."/>
            <person name="Zhang C."/>
            <person name="Wu P."/>
            <person name="Chen Y."/>
            <person name="Li M."/>
            <person name="Jiang H."/>
            <person name="Wu G."/>
        </authorList>
    </citation>
    <scope>NUCLEOTIDE SEQUENCE [LARGE SCALE GENOMIC DNA]</scope>
    <source>
        <strain evidence="2">cv. GZQX0401</strain>
        <tissue evidence="1">Young leaves</tissue>
    </source>
</reference>
<proteinExistence type="predicted"/>
<organism evidence="1 2">
    <name type="scientific">Jatropha curcas</name>
    <name type="common">Barbados nut</name>
    <dbReference type="NCBI Taxonomy" id="180498"/>
    <lineage>
        <taxon>Eukaryota</taxon>
        <taxon>Viridiplantae</taxon>
        <taxon>Streptophyta</taxon>
        <taxon>Embryophyta</taxon>
        <taxon>Tracheophyta</taxon>
        <taxon>Spermatophyta</taxon>
        <taxon>Magnoliopsida</taxon>
        <taxon>eudicotyledons</taxon>
        <taxon>Gunneridae</taxon>
        <taxon>Pentapetalae</taxon>
        <taxon>rosids</taxon>
        <taxon>fabids</taxon>
        <taxon>Malpighiales</taxon>
        <taxon>Euphorbiaceae</taxon>
        <taxon>Crotonoideae</taxon>
        <taxon>Jatropheae</taxon>
        <taxon>Jatropha</taxon>
    </lineage>
</organism>
<sequence length="99" mass="11436">MGDFVISQFIPGLLKKLSRESYQYLRGRFNDQNITELTLEWVREMSVTVGHLRTALSEVLTREDFLRKNKEEAETKDPTGGLAILILGIDCPDATRRWH</sequence>
<gene>
    <name evidence="1" type="ORF">JCGZ_16228</name>
</gene>
<keyword evidence="2" id="KW-1185">Reference proteome</keyword>
<dbReference type="EMBL" id="KK914653">
    <property type="protein sequence ID" value="KDP30672.1"/>
    <property type="molecule type" value="Genomic_DNA"/>
</dbReference>
<protein>
    <submittedName>
        <fullName evidence="1">Uncharacterized protein</fullName>
    </submittedName>
</protein>
<dbReference type="AlphaFoldDB" id="A0A067K3G9"/>